<evidence type="ECO:0000256" key="1">
    <source>
        <dbReference type="ARBA" id="ARBA00022527"/>
    </source>
</evidence>
<feature type="compositionally biased region" description="Polar residues" evidence="7">
    <location>
        <begin position="237"/>
        <end position="246"/>
    </location>
</feature>
<dbReference type="Gene3D" id="3.30.200.20">
    <property type="entry name" value="Phosphorylase Kinase, domain 1"/>
    <property type="match status" value="1"/>
</dbReference>
<dbReference type="PROSITE" id="PS00108">
    <property type="entry name" value="PROTEIN_KINASE_ST"/>
    <property type="match status" value="1"/>
</dbReference>
<keyword evidence="2" id="KW-0808">Transferase</keyword>
<keyword evidence="4" id="KW-0547">Nucleotide-binding</keyword>
<feature type="region of interest" description="Disordered" evidence="7">
    <location>
        <begin position="221"/>
        <end position="246"/>
    </location>
</feature>
<organism evidence="9">
    <name type="scientific">Setaria italica</name>
    <name type="common">Foxtail millet</name>
    <name type="synonym">Panicum italicum</name>
    <dbReference type="NCBI Taxonomy" id="4555"/>
    <lineage>
        <taxon>Eukaryota</taxon>
        <taxon>Viridiplantae</taxon>
        <taxon>Streptophyta</taxon>
        <taxon>Embryophyta</taxon>
        <taxon>Tracheophyta</taxon>
        <taxon>Spermatophyta</taxon>
        <taxon>Magnoliopsida</taxon>
        <taxon>Liliopsida</taxon>
        <taxon>Poales</taxon>
        <taxon>Poaceae</taxon>
        <taxon>PACMAD clade</taxon>
        <taxon>Panicoideae</taxon>
        <taxon>Panicodae</taxon>
        <taxon>Paniceae</taxon>
        <taxon>Cenchrinae</taxon>
        <taxon>Setaria</taxon>
    </lineage>
</organism>
<dbReference type="EMBL" id="CM003536">
    <property type="protein sequence ID" value="RCV41429.1"/>
    <property type="molecule type" value="Genomic_DNA"/>
</dbReference>
<evidence type="ECO:0000256" key="4">
    <source>
        <dbReference type="ARBA" id="ARBA00022741"/>
    </source>
</evidence>
<dbReference type="InterPro" id="IPR050205">
    <property type="entry name" value="CDPK_Ser/Thr_kinases"/>
</dbReference>
<gene>
    <name evidence="9" type="ORF">SETIT_9G135400v2</name>
</gene>
<reference evidence="9" key="2">
    <citation type="submission" date="2015-07" db="EMBL/GenBank/DDBJ databases">
        <authorList>
            <person name="Noorani M."/>
        </authorList>
    </citation>
    <scope>NUCLEOTIDE SEQUENCE</scope>
    <source>
        <strain evidence="9">Yugu1</strain>
    </source>
</reference>
<evidence type="ECO:0000256" key="6">
    <source>
        <dbReference type="ARBA" id="ARBA00022840"/>
    </source>
</evidence>
<reference evidence="9" key="1">
    <citation type="journal article" date="2012" name="Nat. Biotechnol.">
        <title>Reference genome sequence of the model plant Setaria.</title>
        <authorList>
            <person name="Bennetzen J.L."/>
            <person name="Schmutz J."/>
            <person name="Wang H."/>
            <person name="Percifield R."/>
            <person name="Hawkins J."/>
            <person name="Pontaroli A.C."/>
            <person name="Estep M."/>
            <person name="Feng L."/>
            <person name="Vaughn J.N."/>
            <person name="Grimwood J."/>
            <person name="Jenkins J."/>
            <person name="Barry K."/>
            <person name="Lindquist E."/>
            <person name="Hellsten U."/>
            <person name="Deshpande S."/>
            <person name="Wang X."/>
            <person name="Wu X."/>
            <person name="Mitros T."/>
            <person name="Triplett J."/>
            <person name="Yang X."/>
            <person name="Ye C.Y."/>
            <person name="Mauro-Herrera M."/>
            <person name="Wang L."/>
            <person name="Li P."/>
            <person name="Sharma M."/>
            <person name="Sharma R."/>
            <person name="Ronald P.C."/>
            <person name="Panaud O."/>
            <person name="Kellogg E.A."/>
            <person name="Brutnell T.P."/>
            <person name="Doust A.N."/>
            <person name="Tuskan G.A."/>
            <person name="Rokhsar D."/>
            <person name="Devos K.M."/>
        </authorList>
    </citation>
    <scope>NUCLEOTIDE SEQUENCE [LARGE SCALE GENOMIC DNA]</scope>
    <source>
        <strain evidence="9">Yugu1</strain>
    </source>
</reference>
<evidence type="ECO:0000256" key="3">
    <source>
        <dbReference type="ARBA" id="ARBA00022737"/>
    </source>
</evidence>
<feature type="region of interest" description="Disordered" evidence="7">
    <location>
        <begin position="9"/>
        <end position="56"/>
    </location>
</feature>
<keyword evidence="6" id="KW-0067">ATP-binding</keyword>
<keyword evidence="1" id="KW-0723">Serine/threonine-protein kinase</keyword>
<dbReference type="AlphaFoldDB" id="A0A368SG64"/>
<evidence type="ECO:0000256" key="7">
    <source>
        <dbReference type="SAM" id="MobiDB-lite"/>
    </source>
</evidence>
<dbReference type="PANTHER" id="PTHR24349">
    <property type="entry name" value="SERINE/THREONINE-PROTEIN KINASE"/>
    <property type="match status" value="1"/>
</dbReference>
<dbReference type="OrthoDB" id="410674at2759"/>
<protein>
    <recommendedName>
        <fullName evidence="8">Protein kinase domain-containing protein</fullName>
    </recommendedName>
</protein>
<evidence type="ECO:0000259" key="8">
    <source>
        <dbReference type="PROSITE" id="PS50011"/>
    </source>
</evidence>
<dbReference type="STRING" id="4555.A0A368SG64"/>
<name>A0A368SG64_SETIT</name>
<feature type="domain" description="Protein kinase" evidence="8">
    <location>
        <begin position="82"/>
        <end position="246"/>
    </location>
</feature>
<dbReference type="InterPro" id="IPR011009">
    <property type="entry name" value="Kinase-like_dom_sf"/>
</dbReference>
<dbReference type="Pfam" id="PF00069">
    <property type="entry name" value="Pkinase"/>
    <property type="match status" value="1"/>
</dbReference>
<keyword evidence="3" id="KW-0677">Repeat</keyword>
<dbReference type="GO" id="GO:0004674">
    <property type="term" value="F:protein serine/threonine kinase activity"/>
    <property type="evidence" value="ECO:0007669"/>
    <property type="project" value="UniProtKB-KW"/>
</dbReference>
<evidence type="ECO:0000256" key="5">
    <source>
        <dbReference type="ARBA" id="ARBA00022777"/>
    </source>
</evidence>
<keyword evidence="5" id="KW-0418">Kinase</keyword>
<dbReference type="GO" id="GO:0005524">
    <property type="term" value="F:ATP binding"/>
    <property type="evidence" value="ECO:0007669"/>
    <property type="project" value="UniProtKB-KW"/>
</dbReference>
<dbReference type="PROSITE" id="PS50011">
    <property type="entry name" value="PROTEIN_KINASE_DOM"/>
    <property type="match status" value="1"/>
</dbReference>
<dbReference type="InterPro" id="IPR000719">
    <property type="entry name" value="Prot_kinase_dom"/>
</dbReference>
<dbReference type="SUPFAM" id="SSF56112">
    <property type="entry name" value="Protein kinase-like (PK-like)"/>
    <property type="match status" value="1"/>
</dbReference>
<proteinExistence type="predicted"/>
<accession>A0A368SG64</accession>
<dbReference type="Gene3D" id="1.10.510.10">
    <property type="entry name" value="Transferase(Phosphotransferase) domain 1"/>
    <property type="match status" value="1"/>
</dbReference>
<sequence>MGNAFCRARSAAVASAPLRERQRQPQPPDQPPRLPDRLDRGGAAVPGRRPRPPDRQGALRLQTVPRRAAAVSARCGSPSACLPLLRLLAPAASGRPRTGRGGAWRARPSPWSSLKRLGTVEDPRRELSVMASLPRHPALVRLHEVYEDEAAVHLVMDLCDGGSLAAGGRAVRVARALHEAGVMHRDIKPENLMFSGRGAEEKLMVIDFGFAINFRPEVPANEQEEAPIMLDRESCRTRNSPQGGNA</sequence>
<evidence type="ECO:0000313" key="9">
    <source>
        <dbReference type="EMBL" id="RCV41429.1"/>
    </source>
</evidence>
<dbReference type="SMART" id="SM00220">
    <property type="entry name" value="S_TKc"/>
    <property type="match status" value="1"/>
</dbReference>
<evidence type="ECO:0000256" key="2">
    <source>
        <dbReference type="ARBA" id="ARBA00022679"/>
    </source>
</evidence>
<dbReference type="InterPro" id="IPR008271">
    <property type="entry name" value="Ser/Thr_kinase_AS"/>
</dbReference>